<reference evidence="2" key="1">
    <citation type="submission" date="2021-06" db="EMBL/GenBank/DDBJ databases">
        <title>Comparative genomics, transcriptomics and evolutionary studies reveal genomic signatures of adaptation to plant cell wall in hemibiotrophic fungi.</title>
        <authorList>
            <consortium name="DOE Joint Genome Institute"/>
            <person name="Baroncelli R."/>
            <person name="Diaz J.F."/>
            <person name="Benocci T."/>
            <person name="Peng M."/>
            <person name="Battaglia E."/>
            <person name="Haridas S."/>
            <person name="Andreopoulos W."/>
            <person name="Labutti K."/>
            <person name="Pangilinan J."/>
            <person name="Floch G.L."/>
            <person name="Makela M.R."/>
            <person name="Henrissat B."/>
            <person name="Grigoriev I.V."/>
            <person name="Crouch J.A."/>
            <person name="De Vries R.P."/>
            <person name="Sukno S.A."/>
            <person name="Thon M.R."/>
        </authorList>
    </citation>
    <scope>NUCLEOTIDE SEQUENCE</scope>
    <source>
        <strain evidence="2">MAFF235873</strain>
    </source>
</reference>
<evidence type="ECO:0000313" key="3">
    <source>
        <dbReference type="Proteomes" id="UP001232148"/>
    </source>
</evidence>
<name>A0AAD9HPN4_9PEZI</name>
<comment type="caution">
    <text evidence="2">The sequence shown here is derived from an EMBL/GenBank/DDBJ whole genome shotgun (WGS) entry which is preliminary data.</text>
</comment>
<evidence type="ECO:0000256" key="1">
    <source>
        <dbReference type="SAM" id="MobiDB-lite"/>
    </source>
</evidence>
<protein>
    <submittedName>
        <fullName evidence="2">Uncharacterized protein</fullName>
    </submittedName>
</protein>
<dbReference type="AlphaFoldDB" id="A0AAD9HPN4"/>
<keyword evidence="3" id="KW-1185">Reference proteome</keyword>
<organism evidence="2 3">
    <name type="scientific">Colletotrichum zoysiae</name>
    <dbReference type="NCBI Taxonomy" id="1216348"/>
    <lineage>
        <taxon>Eukaryota</taxon>
        <taxon>Fungi</taxon>
        <taxon>Dikarya</taxon>
        <taxon>Ascomycota</taxon>
        <taxon>Pezizomycotina</taxon>
        <taxon>Sordariomycetes</taxon>
        <taxon>Hypocreomycetidae</taxon>
        <taxon>Glomerellales</taxon>
        <taxon>Glomerellaceae</taxon>
        <taxon>Colletotrichum</taxon>
        <taxon>Colletotrichum graminicola species complex</taxon>
    </lineage>
</organism>
<sequence>MPRIACHVSPVTSTPENSEWCPSMLKIALPIGMSCHPTRGRNRLPGPPSMPAPRACGGFRPPIRSDGGPREHRTRRRGCLRTVKGVACFLSEPAFSPRTTPRSCLSNPFRTACHVTSSRWFLSHEYTIRHAVISGPPYRVVHLPSEPDVPKPRYANLASGVPFPPFILQPVLMPGMNSQCLKKVLLRADKGQGWYLAVSRALIYASFAC</sequence>
<gene>
    <name evidence="2" type="ORF">LX32DRAFT_246961</name>
</gene>
<proteinExistence type="predicted"/>
<feature type="region of interest" description="Disordered" evidence="1">
    <location>
        <begin position="41"/>
        <end position="76"/>
    </location>
</feature>
<dbReference type="EMBL" id="MU842836">
    <property type="protein sequence ID" value="KAK2031882.1"/>
    <property type="molecule type" value="Genomic_DNA"/>
</dbReference>
<accession>A0AAD9HPN4</accession>
<evidence type="ECO:0000313" key="2">
    <source>
        <dbReference type="EMBL" id="KAK2031882.1"/>
    </source>
</evidence>
<dbReference type="Proteomes" id="UP001232148">
    <property type="component" value="Unassembled WGS sequence"/>
</dbReference>